<proteinExistence type="predicted"/>
<feature type="region of interest" description="Disordered" evidence="1">
    <location>
        <begin position="1"/>
        <end position="38"/>
    </location>
</feature>
<dbReference type="Proteomes" id="UP000198460">
    <property type="component" value="Unassembled WGS sequence"/>
</dbReference>
<organism evidence="2 3">
    <name type="scientific">Burkholderia singularis</name>
    <dbReference type="NCBI Taxonomy" id="1503053"/>
    <lineage>
        <taxon>Bacteria</taxon>
        <taxon>Pseudomonadati</taxon>
        <taxon>Pseudomonadota</taxon>
        <taxon>Betaproteobacteria</taxon>
        <taxon>Burkholderiales</taxon>
        <taxon>Burkholderiaceae</taxon>
        <taxon>Burkholderia</taxon>
        <taxon>pseudomallei group</taxon>
    </lineage>
</organism>
<evidence type="ECO:0000256" key="1">
    <source>
        <dbReference type="SAM" id="MobiDB-lite"/>
    </source>
</evidence>
<dbReference type="EMBL" id="FXAN01000078">
    <property type="protein sequence ID" value="SMG01642.1"/>
    <property type="molecule type" value="Genomic_DNA"/>
</dbReference>
<dbReference type="AlphaFoldDB" id="A0A238H8Y4"/>
<evidence type="ECO:0000313" key="3">
    <source>
        <dbReference type="Proteomes" id="UP000198460"/>
    </source>
</evidence>
<reference evidence="2 3" key="1">
    <citation type="submission" date="2017-04" db="EMBL/GenBank/DDBJ databases">
        <authorList>
            <person name="Afonso C.L."/>
            <person name="Miller P.J."/>
            <person name="Scott M.A."/>
            <person name="Spackman E."/>
            <person name="Goraichik I."/>
            <person name="Dimitrov K.M."/>
            <person name="Suarez D.L."/>
            <person name="Swayne D.E."/>
        </authorList>
    </citation>
    <scope>NUCLEOTIDE SEQUENCE [LARGE SCALE GENOMIC DNA]</scope>
    <source>
        <strain evidence="2">LMG 28154</strain>
    </source>
</reference>
<gene>
    <name evidence="2" type="ORF">BSIN_4525</name>
</gene>
<protein>
    <submittedName>
        <fullName evidence="2">Uncharacterized protein</fullName>
    </submittedName>
</protein>
<sequence length="38" mass="4099">MDSEPGIRIAHQRPLTIASRGSSRQTQTPRSSYAVTAA</sequence>
<feature type="compositionally biased region" description="Polar residues" evidence="1">
    <location>
        <begin position="19"/>
        <end position="38"/>
    </location>
</feature>
<evidence type="ECO:0000313" key="2">
    <source>
        <dbReference type="EMBL" id="SMG01642.1"/>
    </source>
</evidence>
<accession>A0A238H8Y4</accession>
<name>A0A238H8Y4_9BURK</name>